<dbReference type="Gene3D" id="3.80.10.10">
    <property type="entry name" value="Ribonuclease Inhibitor"/>
    <property type="match status" value="1"/>
</dbReference>
<evidence type="ECO:0000313" key="1">
    <source>
        <dbReference type="EMBL" id="GES96892.1"/>
    </source>
</evidence>
<dbReference type="InterPro" id="IPR032675">
    <property type="entry name" value="LRR_dom_sf"/>
</dbReference>
<dbReference type="EMBL" id="BLAL01000252">
    <property type="protein sequence ID" value="GES96892.1"/>
    <property type="molecule type" value="Genomic_DNA"/>
</dbReference>
<dbReference type="AlphaFoldDB" id="A0A8H3QZ68"/>
<dbReference type="OrthoDB" id="2373305at2759"/>
<evidence type="ECO:0000313" key="2">
    <source>
        <dbReference type="Proteomes" id="UP000615446"/>
    </source>
</evidence>
<reference evidence="1" key="1">
    <citation type="submission" date="2019-10" db="EMBL/GenBank/DDBJ databases">
        <title>Conservation and host-specific expression of non-tandemly repeated heterogenous ribosome RNA gene in arbuscular mycorrhizal fungi.</title>
        <authorList>
            <person name="Maeda T."/>
            <person name="Kobayashi Y."/>
            <person name="Nakagawa T."/>
            <person name="Ezawa T."/>
            <person name="Yamaguchi K."/>
            <person name="Bino T."/>
            <person name="Nishimoto Y."/>
            <person name="Shigenobu S."/>
            <person name="Kawaguchi M."/>
        </authorList>
    </citation>
    <scope>NUCLEOTIDE SEQUENCE</scope>
    <source>
        <strain evidence="1">HR1</strain>
    </source>
</reference>
<protein>
    <recommendedName>
        <fullName evidence="3">F-box domain-containing protein</fullName>
    </recommendedName>
</protein>
<comment type="caution">
    <text evidence="1">The sequence shown here is derived from an EMBL/GenBank/DDBJ whole genome shotgun (WGS) entry which is preliminary data.</text>
</comment>
<gene>
    <name evidence="1" type="ORF">RCL2_002349600</name>
</gene>
<name>A0A8H3QZ68_9GLOM</name>
<evidence type="ECO:0008006" key="3">
    <source>
        <dbReference type="Google" id="ProtNLM"/>
    </source>
</evidence>
<sequence length="541" mass="64747">MSSKLNKDIISNIIECLNDEKNSSLHSCILINRTWCCITIPILWKKPFIIKKNRNKMIKIIQTLISCLKEEETIKLMNKINLSLDFIIKKPLFKYQKFIKEININNLEYLIEFHYNFFYTSIPTNIDLEIFTKNLLLNMIFKSTKIKKLLFYFDYRNYFKYKQYNFLEILFLNFNEEILQNSFEYLENLELRINFPNLTNSIYQLQISEIMMNFFKKFSKISYNIKYLTIHIRLNNIERSIINKICESYSQLIEIQKNLEYLEMNEFFNYSTFTKSLITQTNSLTSLKINFLKNVNMLLIILSNCTNLITLELTEYFEIEDDITLEILGLSPINIENLIIYQLNILDQEQFIYFMRSLLKLSHKMKKLIIEFISFELLDIIKLYCSNSLEYFSLQIIPNDIIKLSEALLSFKNLKSLIIIEWLGDNDLPTSLEGLILLANSLPKNLQFLGIRTFCDSINFKKFLLNININIIELDIYNYLDDEFINIIIQYVLEKNRNLKRLGYFDARNRNNLDLMIRINELIPKIEEPRFINHMISGHYF</sequence>
<organism evidence="1 2">
    <name type="scientific">Rhizophagus clarus</name>
    <dbReference type="NCBI Taxonomy" id="94130"/>
    <lineage>
        <taxon>Eukaryota</taxon>
        <taxon>Fungi</taxon>
        <taxon>Fungi incertae sedis</taxon>
        <taxon>Mucoromycota</taxon>
        <taxon>Glomeromycotina</taxon>
        <taxon>Glomeromycetes</taxon>
        <taxon>Glomerales</taxon>
        <taxon>Glomeraceae</taxon>
        <taxon>Rhizophagus</taxon>
    </lineage>
</organism>
<accession>A0A8H3QZ68</accession>
<dbReference type="Proteomes" id="UP000615446">
    <property type="component" value="Unassembled WGS sequence"/>
</dbReference>
<proteinExistence type="predicted"/>